<evidence type="ECO:0000256" key="2">
    <source>
        <dbReference type="ARBA" id="ARBA00024867"/>
    </source>
</evidence>
<protein>
    <recommendedName>
        <fullName evidence="1">Stage 0 sporulation protein A homolog</fullName>
    </recommendedName>
</protein>
<dbReference type="Gene3D" id="2.40.50.1020">
    <property type="entry name" value="LytTr DNA-binding domain"/>
    <property type="match status" value="1"/>
</dbReference>
<dbReference type="InterPro" id="IPR058245">
    <property type="entry name" value="NreC/VraR/RcsB-like_REC"/>
</dbReference>
<feature type="domain" description="Response regulatory" evidence="4">
    <location>
        <begin position="3"/>
        <end position="119"/>
    </location>
</feature>
<dbReference type="GO" id="GO:0003677">
    <property type="term" value="F:DNA binding"/>
    <property type="evidence" value="ECO:0007669"/>
    <property type="project" value="UniProtKB-KW"/>
</dbReference>
<dbReference type="SUPFAM" id="SSF52172">
    <property type="entry name" value="CheY-like"/>
    <property type="match status" value="1"/>
</dbReference>
<keyword evidence="3" id="KW-0597">Phosphoprotein</keyword>
<dbReference type="PROSITE" id="PS50930">
    <property type="entry name" value="HTH_LYTTR"/>
    <property type="match status" value="1"/>
</dbReference>
<dbReference type="SMART" id="SM00448">
    <property type="entry name" value="REC"/>
    <property type="match status" value="1"/>
</dbReference>
<dbReference type="Gene3D" id="3.40.50.2300">
    <property type="match status" value="1"/>
</dbReference>
<dbReference type="SMART" id="SM00850">
    <property type="entry name" value="LytTR"/>
    <property type="match status" value="1"/>
</dbReference>
<dbReference type="InterPro" id="IPR011006">
    <property type="entry name" value="CheY-like_superfamily"/>
</dbReference>
<dbReference type="InterPro" id="IPR046947">
    <property type="entry name" value="LytR-like"/>
</dbReference>
<reference evidence="6 7" key="1">
    <citation type="submission" date="2018-08" db="EMBL/GenBank/DDBJ databases">
        <title>A genome reference for cultivated species of the human gut microbiota.</title>
        <authorList>
            <person name="Zou Y."/>
            <person name="Xue W."/>
            <person name="Luo G."/>
        </authorList>
    </citation>
    <scope>NUCLEOTIDE SEQUENCE [LARGE SCALE GENOMIC DNA]</scope>
    <source>
        <strain evidence="6 7">AF36-2BH</strain>
    </source>
</reference>
<evidence type="ECO:0000256" key="1">
    <source>
        <dbReference type="ARBA" id="ARBA00018672"/>
    </source>
</evidence>
<dbReference type="PROSITE" id="PS50110">
    <property type="entry name" value="RESPONSE_REGULATORY"/>
    <property type="match status" value="1"/>
</dbReference>
<evidence type="ECO:0000256" key="3">
    <source>
        <dbReference type="PROSITE-ProRule" id="PRU00169"/>
    </source>
</evidence>
<dbReference type="GO" id="GO:0000156">
    <property type="term" value="F:phosphorelay response regulator activity"/>
    <property type="evidence" value="ECO:0007669"/>
    <property type="project" value="InterPro"/>
</dbReference>
<accession>A0A396FMN7</accession>
<sequence>MIGIAICDDHKSIHDEVENLLSKYQESRKLECDIYNFFSAQELLASREHYNIILLDIDMPEIDGIQAAEKLNQRGMQYNIIMLTSKRERFKEAFKIGATRFVTKPIDQEELFEALDNAFESCLGFEKITVKYKGNDCVMRQRDIYMIEAQRDYVKIYSKDKIFESSQSLKVFAEQLDKRIFILGHRSYLVNMMYIYDICNDYLELVDGKRVPVSRRKSAEVRQKVFDFDVNKR</sequence>
<evidence type="ECO:0000259" key="4">
    <source>
        <dbReference type="PROSITE" id="PS50110"/>
    </source>
</evidence>
<dbReference type="Pfam" id="PF00072">
    <property type="entry name" value="Response_reg"/>
    <property type="match status" value="1"/>
</dbReference>
<dbReference type="InterPro" id="IPR001789">
    <property type="entry name" value="Sig_transdc_resp-reg_receiver"/>
</dbReference>
<dbReference type="RefSeq" id="WP_118375056.1">
    <property type="nucleotide sequence ID" value="NZ_QRPB01000004.1"/>
</dbReference>
<feature type="modified residue" description="4-aspartylphosphate" evidence="3">
    <location>
        <position position="56"/>
    </location>
</feature>
<dbReference type="Proteomes" id="UP000266698">
    <property type="component" value="Unassembled WGS sequence"/>
</dbReference>
<evidence type="ECO:0000313" key="6">
    <source>
        <dbReference type="EMBL" id="RHL81280.1"/>
    </source>
</evidence>
<proteinExistence type="predicted"/>
<dbReference type="PANTHER" id="PTHR37299:SF1">
    <property type="entry name" value="STAGE 0 SPORULATION PROTEIN A HOMOLOG"/>
    <property type="match status" value="1"/>
</dbReference>
<dbReference type="Pfam" id="PF04397">
    <property type="entry name" value="LytTR"/>
    <property type="match status" value="1"/>
</dbReference>
<evidence type="ECO:0000259" key="5">
    <source>
        <dbReference type="PROSITE" id="PS50930"/>
    </source>
</evidence>
<comment type="function">
    <text evidence="2">May play the central regulatory role in sporulation. It may be an element of the effector pathway responsible for the activation of sporulation genes in response to nutritional stress. Spo0A may act in concert with spo0H (a sigma factor) to control the expression of some genes that are critical to the sporulation process.</text>
</comment>
<gene>
    <name evidence="6" type="ORF">DW001_04135</name>
</gene>
<dbReference type="EMBL" id="QRPB01000004">
    <property type="protein sequence ID" value="RHL81280.1"/>
    <property type="molecule type" value="Genomic_DNA"/>
</dbReference>
<keyword evidence="6" id="KW-0238">DNA-binding</keyword>
<dbReference type="AlphaFoldDB" id="A0A396FMN7"/>
<dbReference type="PANTHER" id="PTHR37299">
    <property type="entry name" value="TRANSCRIPTIONAL REGULATOR-RELATED"/>
    <property type="match status" value="1"/>
</dbReference>
<dbReference type="InterPro" id="IPR007492">
    <property type="entry name" value="LytTR_DNA-bd_dom"/>
</dbReference>
<feature type="domain" description="HTH LytTR-type" evidence="5">
    <location>
        <begin position="128"/>
        <end position="227"/>
    </location>
</feature>
<comment type="caution">
    <text evidence="6">The sequence shown here is derived from an EMBL/GenBank/DDBJ whole genome shotgun (WGS) entry which is preliminary data.</text>
</comment>
<evidence type="ECO:0000313" key="7">
    <source>
        <dbReference type="Proteomes" id="UP000266698"/>
    </source>
</evidence>
<dbReference type="CDD" id="cd17535">
    <property type="entry name" value="REC_NarL-like"/>
    <property type="match status" value="1"/>
</dbReference>
<organism evidence="6 7">
    <name type="scientific">Agathobacter rectalis</name>
    <dbReference type="NCBI Taxonomy" id="39491"/>
    <lineage>
        <taxon>Bacteria</taxon>
        <taxon>Bacillati</taxon>
        <taxon>Bacillota</taxon>
        <taxon>Clostridia</taxon>
        <taxon>Lachnospirales</taxon>
        <taxon>Lachnospiraceae</taxon>
        <taxon>Agathobacter</taxon>
    </lineage>
</organism>
<name>A0A396FMN7_9FIRM</name>